<keyword evidence="1" id="KW-0732">Signal</keyword>
<keyword evidence="3" id="KW-1185">Reference proteome</keyword>
<dbReference type="Proteomes" id="UP000255297">
    <property type="component" value="Unassembled WGS sequence"/>
</dbReference>
<dbReference type="OrthoDB" id="5651488at2"/>
<feature type="signal peptide" evidence="1">
    <location>
        <begin position="1"/>
        <end position="23"/>
    </location>
</feature>
<dbReference type="STRING" id="1122170.GCA_000701265_02840"/>
<dbReference type="PROSITE" id="PS51257">
    <property type="entry name" value="PROKAR_LIPOPROTEIN"/>
    <property type="match status" value="1"/>
</dbReference>
<proteinExistence type="predicted"/>
<feature type="chain" id="PRO_5016705680" description="Secreted protein" evidence="1">
    <location>
        <begin position="24"/>
        <end position="135"/>
    </location>
</feature>
<evidence type="ECO:0000313" key="2">
    <source>
        <dbReference type="EMBL" id="STY28503.1"/>
    </source>
</evidence>
<dbReference type="EMBL" id="UGPB01000001">
    <property type="protein sequence ID" value="STY28503.1"/>
    <property type="molecule type" value="Genomic_DNA"/>
</dbReference>
<gene>
    <name evidence="2" type="ORF">NCTC11532_00678</name>
</gene>
<reference evidence="2 3" key="1">
    <citation type="submission" date="2018-06" db="EMBL/GenBank/DDBJ databases">
        <authorList>
            <consortium name="Pathogen Informatics"/>
            <person name="Doyle S."/>
        </authorList>
    </citation>
    <scope>NUCLEOTIDE SEQUENCE [LARGE SCALE GENOMIC DNA]</scope>
    <source>
        <strain evidence="2 3">NCTC11532</strain>
    </source>
</reference>
<protein>
    <recommendedName>
        <fullName evidence="4">Secreted protein</fullName>
    </recommendedName>
</protein>
<organism evidence="2 3">
    <name type="scientific">Legionella wadsworthii</name>
    <dbReference type="NCBI Taxonomy" id="28088"/>
    <lineage>
        <taxon>Bacteria</taxon>
        <taxon>Pseudomonadati</taxon>
        <taxon>Pseudomonadota</taxon>
        <taxon>Gammaproteobacteria</taxon>
        <taxon>Legionellales</taxon>
        <taxon>Legionellaceae</taxon>
        <taxon>Legionella</taxon>
    </lineage>
</organism>
<name>A0A378LP20_9GAMM</name>
<dbReference type="RefSeq" id="WP_031563867.1">
    <property type="nucleotide sequence ID" value="NZ_CAAAIS010000002.1"/>
</dbReference>
<evidence type="ECO:0008006" key="4">
    <source>
        <dbReference type="Google" id="ProtNLM"/>
    </source>
</evidence>
<sequence length="135" mass="14390">MKAALARISSTAVLFFLSTLACADTTKSTSPSLVGNYKCQWKGGSLDNKNLSLNISKSGDTYNSEWDDDSGNPVLYGTGLMSPNINNALTSSFWSTTDPTLVGLLSITLKPDGSLQGHWISQSRKDSGTETCTKS</sequence>
<evidence type="ECO:0000256" key="1">
    <source>
        <dbReference type="SAM" id="SignalP"/>
    </source>
</evidence>
<accession>A0A378LP20</accession>
<evidence type="ECO:0000313" key="3">
    <source>
        <dbReference type="Proteomes" id="UP000255297"/>
    </source>
</evidence>
<dbReference type="AlphaFoldDB" id="A0A378LP20"/>